<dbReference type="Proteomes" id="UP000823388">
    <property type="component" value="Chromosome 7K"/>
</dbReference>
<keyword evidence="3" id="KW-1185">Reference proteome</keyword>
<protein>
    <submittedName>
        <fullName evidence="2">Uncharacterized protein</fullName>
    </submittedName>
</protein>
<accession>A0A8T0QLD2</accession>
<sequence length="109" mass="11753">MWPLVSLPARHAGPRSDPVPVPSPAHNASAHMEGAIRTCCASLSPCFERALPFAKNLGSLHPARLPFDRFRSLSFDRGIIRDGRLSSEYSAGVGVARAGSELRLWAVFG</sequence>
<gene>
    <name evidence="2" type="ORF">PVAP13_7KG359880</name>
</gene>
<dbReference type="AlphaFoldDB" id="A0A8T0QLD2"/>
<evidence type="ECO:0000313" key="3">
    <source>
        <dbReference type="Proteomes" id="UP000823388"/>
    </source>
</evidence>
<feature type="region of interest" description="Disordered" evidence="1">
    <location>
        <begin position="7"/>
        <end position="27"/>
    </location>
</feature>
<name>A0A8T0QLD2_PANVG</name>
<dbReference type="EMBL" id="CM029049">
    <property type="protein sequence ID" value="KAG2574515.1"/>
    <property type="molecule type" value="Genomic_DNA"/>
</dbReference>
<proteinExistence type="predicted"/>
<evidence type="ECO:0000313" key="2">
    <source>
        <dbReference type="EMBL" id="KAG2574515.1"/>
    </source>
</evidence>
<comment type="caution">
    <text evidence="2">The sequence shown here is derived from an EMBL/GenBank/DDBJ whole genome shotgun (WGS) entry which is preliminary data.</text>
</comment>
<evidence type="ECO:0000256" key="1">
    <source>
        <dbReference type="SAM" id="MobiDB-lite"/>
    </source>
</evidence>
<organism evidence="2 3">
    <name type="scientific">Panicum virgatum</name>
    <name type="common">Blackwell switchgrass</name>
    <dbReference type="NCBI Taxonomy" id="38727"/>
    <lineage>
        <taxon>Eukaryota</taxon>
        <taxon>Viridiplantae</taxon>
        <taxon>Streptophyta</taxon>
        <taxon>Embryophyta</taxon>
        <taxon>Tracheophyta</taxon>
        <taxon>Spermatophyta</taxon>
        <taxon>Magnoliopsida</taxon>
        <taxon>Liliopsida</taxon>
        <taxon>Poales</taxon>
        <taxon>Poaceae</taxon>
        <taxon>PACMAD clade</taxon>
        <taxon>Panicoideae</taxon>
        <taxon>Panicodae</taxon>
        <taxon>Paniceae</taxon>
        <taxon>Panicinae</taxon>
        <taxon>Panicum</taxon>
        <taxon>Panicum sect. Hiantes</taxon>
    </lineage>
</organism>
<reference evidence="2 3" key="1">
    <citation type="submission" date="2020-05" db="EMBL/GenBank/DDBJ databases">
        <title>WGS assembly of Panicum virgatum.</title>
        <authorList>
            <person name="Lovell J.T."/>
            <person name="Jenkins J."/>
            <person name="Shu S."/>
            <person name="Juenger T.E."/>
            <person name="Schmutz J."/>
        </authorList>
    </citation>
    <scope>NUCLEOTIDE SEQUENCE [LARGE SCALE GENOMIC DNA]</scope>
    <source>
        <strain evidence="3">cv. AP13</strain>
    </source>
</reference>